<evidence type="ECO:0000313" key="1">
    <source>
        <dbReference type="Proteomes" id="UP000046392"/>
    </source>
</evidence>
<sequence length="510" mass="59074">MDKQMKITCFNNDEEEGVASLEKEVLFIRKMADRSNPCLNCGLKKGSDEQVKDLRNITPLNFNDSILTKQKAMMKKDGVLFVATSEISFRSFDNLFFRRIVNANVPLSKILKTRVLDEYFGKTSGNLKNKIKRKPLSLSIYKLSIHEIQIFIVTAKFEYDNKMLNKVIGILKMKGLKKGSDEQVKDLRNITPLNFNDSILTKQKAMMKKDGVLFVATSEISFRSFDNLFFRRIVNANVPLSKILKTRVLDEYFGKTSGNLKNKIKRKPLSLSIYKLSIHEIQIFIVTAKFEYDNKMLNKVIGILKMKVKNYFGDSKQSPSGNDDNDYNEYDGRSKKIEKHIKVNYYDAFIQKFSDVLHGDLVARYKKVQHNKLLKTCIFLDPETSYSLLVSYENYSSETEKNVGLKDLFTGTDENGTIIECDKVFQLSQISFKINMAIPMKASEYWTTYKEKYKDLFLIYKKNNVTTISSIKCEQSFSFVFWICSSRRCNLNIEAIEKLLIIKDNNDDFI</sequence>
<reference evidence="2" key="1">
    <citation type="submission" date="2017-02" db="UniProtKB">
        <authorList>
            <consortium name="WormBaseParasite"/>
        </authorList>
    </citation>
    <scope>IDENTIFICATION</scope>
</reference>
<accession>A0A0N5BBW3</accession>
<protein>
    <submittedName>
        <fullName evidence="2">SERPIN domain-containing protein</fullName>
    </submittedName>
</protein>
<dbReference type="InterPro" id="IPR012337">
    <property type="entry name" value="RNaseH-like_sf"/>
</dbReference>
<dbReference type="WBParaSite" id="SPAL_0000351300.1">
    <property type="protein sequence ID" value="SPAL_0000351300.1"/>
    <property type="gene ID" value="SPAL_0000351300"/>
</dbReference>
<dbReference type="Proteomes" id="UP000046392">
    <property type="component" value="Unplaced"/>
</dbReference>
<proteinExistence type="predicted"/>
<dbReference type="AlphaFoldDB" id="A0A0N5BBW3"/>
<keyword evidence="1" id="KW-1185">Reference proteome</keyword>
<dbReference type="SUPFAM" id="SSF53098">
    <property type="entry name" value="Ribonuclease H-like"/>
    <property type="match status" value="1"/>
</dbReference>
<organism evidence="1 2">
    <name type="scientific">Strongyloides papillosus</name>
    <name type="common">Intestinal threadworm</name>
    <dbReference type="NCBI Taxonomy" id="174720"/>
    <lineage>
        <taxon>Eukaryota</taxon>
        <taxon>Metazoa</taxon>
        <taxon>Ecdysozoa</taxon>
        <taxon>Nematoda</taxon>
        <taxon>Chromadorea</taxon>
        <taxon>Rhabditida</taxon>
        <taxon>Tylenchina</taxon>
        <taxon>Panagrolaimomorpha</taxon>
        <taxon>Strongyloidoidea</taxon>
        <taxon>Strongyloididae</taxon>
        <taxon>Strongyloides</taxon>
    </lineage>
</organism>
<name>A0A0N5BBW3_STREA</name>
<evidence type="ECO:0000313" key="2">
    <source>
        <dbReference type="WBParaSite" id="SPAL_0000351300.1"/>
    </source>
</evidence>